<keyword evidence="2" id="KW-1185">Reference proteome</keyword>
<accession>A0A4R7BJ03</accession>
<protein>
    <submittedName>
        <fullName evidence="1">Uncharacterized protein</fullName>
    </submittedName>
</protein>
<sequence length="83" mass="8854">MIGPWLNMSLLALESQQVVALRLARLAGGGTTAWREAQLMVLEKLEAGHAAAGRLAGGATTDSVVDDYRRTVQANARRLSHPS</sequence>
<reference evidence="1 2" key="1">
    <citation type="submission" date="2019-03" db="EMBL/GenBank/DDBJ databases">
        <title>Genomic Encyclopedia of Type Strains, Phase IV (KMG-IV): sequencing the most valuable type-strain genomes for metagenomic binning, comparative biology and taxonomic classification.</title>
        <authorList>
            <person name="Goeker M."/>
        </authorList>
    </citation>
    <scope>NUCLEOTIDE SEQUENCE [LARGE SCALE GENOMIC DNA]</scope>
    <source>
        <strain evidence="1 2">DSM 25903</strain>
    </source>
</reference>
<proteinExistence type="predicted"/>
<dbReference type="OrthoDB" id="8455046at2"/>
<dbReference type="EMBL" id="SNZR01000018">
    <property type="protein sequence ID" value="TDR85304.1"/>
    <property type="molecule type" value="Genomic_DNA"/>
</dbReference>
<gene>
    <name evidence="1" type="ORF">EV668_4859</name>
</gene>
<comment type="caution">
    <text evidence="1">The sequence shown here is derived from an EMBL/GenBank/DDBJ whole genome shotgun (WGS) entry which is preliminary data.</text>
</comment>
<evidence type="ECO:0000313" key="1">
    <source>
        <dbReference type="EMBL" id="TDR85304.1"/>
    </source>
</evidence>
<organism evidence="1 2">
    <name type="scientific">Enterovirga rhinocerotis</name>
    <dbReference type="NCBI Taxonomy" id="1339210"/>
    <lineage>
        <taxon>Bacteria</taxon>
        <taxon>Pseudomonadati</taxon>
        <taxon>Pseudomonadota</taxon>
        <taxon>Alphaproteobacteria</taxon>
        <taxon>Hyphomicrobiales</taxon>
        <taxon>Methylobacteriaceae</taxon>
        <taxon>Enterovirga</taxon>
    </lineage>
</organism>
<dbReference type="AlphaFoldDB" id="A0A4R7BJ03"/>
<name>A0A4R7BJ03_9HYPH</name>
<evidence type="ECO:0000313" key="2">
    <source>
        <dbReference type="Proteomes" id="UP000295122"/>
    </source>
</evidence>
<dbReference type="RefSeq" id="WP_133775008.1">
    <property type="nucleotide sequence ID" value="NZ_SNZR01000018.1"/>
</dbReference>
<dbReference type="Proteomes" id="UP000295122">
    <property type="component" value="Unassembled WGS sequence"/>
</dbReference>